<accession>A0A4V2K2B8</accession>
<keyword evidence="2" id="KW-1185">Reference proteome</keyword>
<dbReference type="AlphaFoldDB" id="A0A4V2K2B8"/>
<dbReference type="EMBL" id="ML145409">
    <property type="protein sequence ID" value="TBU51076.1"/>
    <property type="molecule type" value="Genomic_DNA"/>
</dbReference>
<evidence type="ECO:0000313" key="1">
    <source>
        <dbReference type="EMBL" id="TBU51076.1"/>
    </source>
</evidence>
<protein>
    <submittedName>
        <fullName evidence="1">Uncharacterized protein</fullName>
    </submittedName>
</protein>
<evidence type="ECO:0000313" key="2">
    <source>
        <dbReference type="Proteomes" id="UP000292082"/>
    </source>
</evidence>
<proteinExistence type="predicted"/>
<sequence length="197" mass="22293">MRALYISHLIAHPLMHPGVQVSTAPPARTHDKLMQLNFVRIGADEHSQARRRDHFFCSVVGSGLACGGGVFFSLAGCSDEGLLKHLGPRMAIHWQALREAVLDLIAAAQGAFDAQKDARVNNFTEDEVTEAKEDNREEPTGSLRALRNTHQLWLKHLTYFSRYLIVYDFSLYMPEVFRAAIFLWTSRTRALLDLFHT</sequence>
<dbReference type="Proteomes" id="UP000292082">
    <property type="component" value="Unassembled WGS sequence"/>
</dbReference>
<name>A0A4V2K2B8_9APHY</name>
<organism evidence="1 2">
    <name type="scientific">Dichomitus squalens</name>
    <dbReference type="NCBI Taxonomy" id="114155"/>
    <lineage>
        <taxon>Eukaryota</taxon>
        <taxon>Fungi</taxon>
        <taxon>Dikarya</taxon>
        <taxon>Basidiomycota</taxon>
        <taxon>Agaricomycotina</taxon>
        <taxon>Agaricomycetes</taxon>
        <taxon>Polyporales</taxon>
        <taxon>Polyporaceae</taxon>
        <taxon>Dichomitus</taxon>
    </lineage>
</organism>
<reference evidence="1 2" key="1">
    <citation type="submission" date="2019-01" db="EMBL/GenBank/DDBJ databases">
        <title>Draft genome sequences of three monokaryotic isolates of the white-rot basidiomycete fungus Dichomitus squalens.</title>
        <authorList>
            <consortium name="DOE Joint Genome Institute"/>
            <person name="Lopez S.C."/>
            <person name="Andreopoulos B."/>
            <person name="Pangilinan J."/>
            <person name="Lipzen A."/>
            <person name="Riley R."/>
            <person name="Ahrendt S."/>
            <person name="Ng V."/>
            <person name="Barry K."/>
            <person name="Daum C."/>
            <person name="Grigoriev I.V."/>
            <person name="Hilden K.S."/>
            <person name="Makela M.R."/>
            <person name="de Vries R.P."/>
        </authorList>
    </citation>
    <scope>NUCLEOTIDE SEQUENCE [LARGE SCALE GENOMIC DNA]</scope>
    <source>
        <strain evidence="1 2">CBS 464.89</strain>
    </source>
</reference>
<gene>
    <name evidence="1" type="ORF">BD310DRAFT_422375</name>
</gene>